<dbReference type="InterPro" id="IPR015882">
    <property type="entry name" value="HEX_bac_N"/>
</dbReference>
<dbReference type="SUPFAM" id="SSF49785">
    <property type="entry name" value="Galactose-binding domain-like"/>
    <property type="match status" value="1"/>
</dbReference>
<evidence type="ECO:0000256" key="4">
    <source>
        <dbReference type="ARBA" id="ARBA00022801"/>
    </source>
</evidence>
<dbReference type="InterPro" id="IPR015883">
    <property type="entry name" value="Glyco_hydro_20_cat"/>
</dbReference>
<keyword evidence="5" id="KW-0326">Glycosidase</keyword>
<evidence type="ECO:0000256" key="6">
    <source>
        <dbReference type="PIRSR" id="PIRSR625705-1"/>
    </source>
</evidence>
<dbReference type="SUPFAM" id="SSF55545">
    <property type="entry name" value="beta-N-acetylhexosaminidase-like domain"/>
    <property type="match status" value="1"/>
</dbReference>
<dbReference type="PANTHER" id="PTHR22600:SF57">
    <property type="entry name" value="BETA-N-ACETYLHEXOSAMINIDASE"/>
    <property type="match status" value="1"/>
</dbReference>
<proteinExistence type="inferred from homology"/>
<comment type="similarity">
    <text evidence="2">Belongs to the glycosyl hydrolase 20 family.</text>
</comment>
<accession>A0AA37SQM1</accession>
<dbReference type="Gene3D" id="3.30.379.10">
    <property type="entry name" value="Chitobiase/beta-hexosaminidase domain 2-like"/>
    <property type="match status" value="1"/>
</dbReference>
<dbReference type="GO" id="GO:0030203">
    <property type="term" value="P:glycosaminoglycan metabolic process"/>
    <property type="evidence" value="ECO:0007669"/>
    <property type="project" value="TreeGrafter"/>
</dbReference>
<dbReference type="AlphaFoldDB" id="A0AA37SQM1"/>
<protein>
    <recommendedName>
        <fullName evidence="3">beta-N-acetylhexosaminidase</fullName>
        <ecNumber evidence="3">3.2.1.52</ecNumber>
    </recommendedName>
</protein>
<dbReference type="Pfam" id="PF02838">
    <property type="entry name" value="Glyco_hydro_20b"/>
    <property type="match status" value="1"/>
</dbReference>
<feature type="signal peptide" evidence="7">
    <location>
        <begin position="1"/>
        <end position="25"/>
    </location>
</feature>
<evidence type="ECO:0000259" key="8">
    <source>
        <dbReference type="Pfam" id="PF00728"/>
    </source>
</evidence>
<dbReference type="Gene3D" id="2.60.120.260">
    <property type="entry name" value="Galactose-binding domain-like"/>
    <property type="match status" value="1"/>
</dbReference>
<dbReference type="GO" id="GO:0004563">
    <property type="term" value="F:beta-N-acetylhexosaminidase activity"/>
    <property type="evidence" value="ECO:0007669"/>
    <property type="project" value="UniProtKB-EC"/>
</dbReference>
<dbReference type="SUPFAM" id="SSF51445">
    <property type="entry name" value="(Trans)glycosidases"/>
    <property type="match status" value="1"/>
</dbReference>
<dbReference type="InterPro" id="IPR017853">
    <property type="entry name" value="GH"/>
</dbReference>
<dbReference type="Proteomes" id="UP001156666">
    <property type="component" value="Unassembled WGS sequence"/>
</dbReference>
<dbReference type="InterPro" id="IPR029018">
    <property type="entry name" value="Hex-like_dom2"/>
</dbReference>
<dbReference type="InterPro" id="IPR025705">
    <property type="entry name" value="Beta_hexosaminidase_sua/sub"/>
</dbReference>
<keyword evidence="4" id="KW-0378">Hydrolase</keyword>
<feature type="chain" id="PRO_5041320252" description="beta-N-acetylhexosaminidase" evidence="7">
    <location>
        <begin position="26"/>
        <end position="769"/>
    </location>
</feature>
<organism evidence="10 11">
    <name type="scientific">Portibacter lacus</name>
    <dbReference type="NCBI Taxonomy" id="1099794"/>
    <lineage>
        <taxon>Bacteria</taxon>
        <taxon>Pseudomonadati</taxon>
        <taxon>Bacteroidota</taxon>
        <taxon>Saprospiria</taxon>
        <taxon>Saprospirales</taxon>
        <taxon>Haliscomenobacteraceae</taxon>
        <taxon>Portibacter</taxon>
    </lineage>
</organism>
<evidence type="ECO:0000259" key="9">
    <source>
        <dbReference type="Pfam" id="PF02838"/>
    </source>
</evidence>
<comment type="catalytic activity">
    <reaction evidence="1">
        <text>Hydrolysis of terminal non-reducing N-acetyl-D-hexosamine residues in N-acetyl-beta-D-hexosaminides.</text>
        <dbReference type="EC" id="3.2.1.52"/>
    </reaction>
</comment>
<dbReference type="Pfam" id="PF00728">
    <property type="entry name" value="Glyco_hydro_20"/>
    <property type="match status" value="1"/>
</dbReference>
<evidence type="ECO:0000256" key="7">
    <source>
        <dbReference type="SAM" id="SignalP"/>
    </source>
</evidence>
<dbReference type="Pfam" id="PF13287">
    <property type="entry name" value="Fn3_assoc"/>
    <property type="match status" value="1"/>
</dbReference>
<name>A0AA37SQM1_9BACT</name>
<dbReference type="EC" id="3.2.1.52" evidence="3"/>
<dbReference type="Gene3D" id="3.20.20.80">
    <property type="entry name" value="Glycosidases"/>
    <property type="match status" value="1"/>
</dbReference>
<dbReference type="InterPro" id="IPR026876">
    <property type="entry name" value="Fn3_assoc_repeat"/>
</dbReference>
<dbReference type="GO" id="GO:0016020">
    <property type="term" value="C:membrane"/>
    <property type="evidence" value="ECO:0007669"/>
    <property type="project" value="TreeGrafter"/>
</dbReference>
<evidence type="ECO:0000313" key="10">
    <source>
        <dbReference type="EMBL" id="GLR18007.1"/>
    </source>
</evidence>
<dbReference type="CDD" id="cd06563">
    <property type="entry name" value="GH20_chitobiase-like"/>
    <property type="match status" value="1"/>
</dbReference>
<dbReference type="InterPro" id="IPR008979">
    <property type="entry name" value="Galactose-bd-like_sf"/>
</dbReference>
<dbReference type="EMBL" id="BSOH01000014">
    <property type="protein sequence ID" value="GLR18007.1"/>
    <property type="molecule type" value="Genomic_DNA"/>
</dbReference>
<evidence type="ECO:0000256" key="1">
    <source>
        <dbReference type="ARBA" id="ARBA00001231"/>
    </source>
</evidence>
<keyword evidence="7" id="KW-0732">Signal</keyword>
<feature type="domain" description="Glycoside hydrolase family 20 catalytic" evidence="8">
    <location>
        <begin position="159"/>
        <end position="508"/>
    </location>
</feature>
<dbReference type="PROSITE" id="PS51257">
    <property type="entry name" value="PROKAR_LIPOPROTEIN"/>
    <property type="match status" value="1"/>
</dbReference>
<reference evidence="10" key="1">
    <citation type="journal article" date="2014" name="Int. J. Syst. Evol. Microbiol.">
        <title>Complete genome sequence of Corynebacterium casei LMG S-19264T (=DSM 44701T), isolated from a smear-ripened cheese.</title>
        <authorList>
            <consortium name="US DOE Joint Genome Institute (JGI-PGF)"/>
            <person name="Walter F."/>
            <person name="Albersmeier A."/>
            <person name="Kalinowski J."/>
            <person name="Ruckert C."/>
        </authorList>
    </citation>
    <scope>NUCLEOTIDE SEQUENCE</scope>
    <source>
        <strain evidence="10">NBRC 108769</strain>
    </source>
</reference>
<dbReference type="PANTHER" id="PTHR22600">
    <property type="entry name" value="BETA-HEXOSAMINIDASE"/>
    <property type="match status" value="1"/>
</dbReference>
<sequence length="769" mass="87183">MKTKYMNVIIKVIAVISLFSFYACEEESNRDTLQEISIIPEPAEMTIGDGSFKFDSKTKIVANNDMQKQAANLLIASIDNLNDNQFSSEIPESNYLLFETNDKILAEGYELEITPDAITIKANDHNGFVHGIQTISQLIPISGGNHFLPTLTIKDQPRFQWRGLMLDVSRHFFEKEYILKTIERMSYFKLNTLHLHLIDDQGWRIEIKKYPKLTEVGAFRVNQEDKHWQARPKNDPNEKGTFGGFYTQEDIKEIVAHASKYGITVIPEIEMPAHVTSAIASYPEFSCLETPVAVPSGGLWPITDIYCAGKEGTFEFLEDVLVEVMDLFPSKYIHIGGDEATKTNWETCDDCQNRMKQEGLDNTEELQSYFVKRIEKFLNSKGRILIGWDEILEGGLAPGATVMSWRGTKGGWEASEQGHDVVMTPESHMYFNMYQGEADHEPLAFGGYTTMSKVYHFDPIVDSMSAEQKNHVLGAQANLWSEYITDEDISEYMIFPRLPALAEVLWSPKNKTDWTNFSKKINPLFQRLDKMDVNYSKSVYAVTSNSQLDTAKNELTISLKNEIPNSEIRYALNDDELNAEATKYTAPFLINESATIQAAVFENGKPVGRTLEKEFNFHKAFGKNLSYNPRYHKSYSGTGNKTLVNVIRGSKNFHDKQWLAWLSPEVEIIMDMVESTEMTSVSIGSMENQGSGIYFPIKFEVFLSSDGGQFDKVGEISRPFKNNVLSTLEHFKISFEKQNAQFIKVKITNLGSPPKGGGAWIFLDEITVE</sequence>
<comment type="caution">
    <text evidence="10">The sequence shown here is derived from an EMBL/GenBank/DDBJ whole genome shotgun (WGS) entry which is preliminary data.</text>
</comment>
<feature type="domain" description="Beta-hexosaminidase bacterial type N-terminal" evidence="9">
    <location>
        <begin position="36"/>
        <end position="156"/>
    </location>
</feature>
<dbReference type="GO" id="GO:0005975">
    <property type="term" value="P:carbohydrate metabolic process"/>
    <property type="evidence" value="ECO:0007669"/>
    <property type="project" value="InterPro"/>
</dbReference>
<evidence type="ECO:0000256" key="5">
    <source>
        <dbReference type="ARBA" id="ARBA00023295"/>
    </source>
</evidence>
<reference evidence="10" key="2">
    <citation type="submission" date="2023-01" db="EMBL/GenBank/DDBJ databases">
        <title>Draft genome sequence of Portibacter lacus strain NBRC 108769.</title>
        <authorList>
            <person name="Sun Q."/>
            <person name="Mori K."/>
        </authorList>
    </citation>
    <scope>NUCLEOTIDE SEQUENCE</scope>
    <source>
        <strain evidence="10">NBRC 108769</strain>
    </source>
</reference>
<evidence type="ECO:0000256" key="3">
    <source>
        <dbReference type="ARBA" id="ARBA00012663"/>
    </source>
</evidence>
<gene>
    <name evidence="10" type="ORF">GCM10007940_26220</name>
</gene>
<feature type="active site" description="Proton donor" evidence="6">
    <location>
        <position position="339"/>
    </location>
</feature>
<keyword evidence="11" id="KW-1185">Reference proteome</keyword>
<evidence type="ECO:0000313" key="11">
    <source>
        <dbReference type="Proteomes" id="UP001156666"/>
    </source>
</evidence>
<dbReference type="PRINTS" id="PR00738">
    <property type="entry name" value="GLHYDRLASE20"/>
</dbReference>
<evidence type="ECO:0000256" key="2">
    <source>
        <dbReference type="ARBA" id="ARBA00006285"/>
    </source>
</evidence>